<organism evidence="4 5">
    <name type="scientific">Idiomarina aquatica</name>
    <dbReference type="NCBI Taxonomy" id="1327752"/>
    <lineage>
        <taxon>Bacteria</taxon>
        <taxon>Pseudomonadati</taxon>
        <taxon>Pseudomonadota</taxon>
        <taxon>Gammaproteobacteria</taxon>
        <taxon>Alteromonadales</taxon>
        <taxon>Idiomarinaceae</taxon>
        <taxon>Idiomarina</taxon>
    </lineage>
</organism>
<reference evidence="4 5" key="1">
    <citation type="submission" date="2019-03" db="EMBL/GenBank/DDBJ databases">
        <title>Freshwater and sediment microbial communities from various areas in North America, analyzing microbe dynamics in response to fracking.</title>
        <authorList>
            <person name="Lamendella R."/>
        </authorList>
    </citation>
    <scope>NUCLEOTIDE SEQUENCE [LARGE SCALE GENOMIC DNA]</scope>
    <source>
        <strain evidence="4 5">18_TX</strain>
    </source>
</reference>
<dbReference type="RefSeq" id="WP_133540570.1">
    <property type="nucleotide sequence ID" value="NZ_SNXI01000020.1"/>
</dbReference>
<feature type="compositionally biased region" description="Low complexity" evidence="2">
    <location>
        <begin position="578"/>
        <end position="591"/>
    </location>
</feature>
<dbReference type="Pfam" id="PF02120">
    <property type="entry name" value="Flg_hook"/>
    <property type="match status" value="1"/>
</dbReference>
<proteinExistence type="predicted"/>
<dbReference type="EMBL" id="SNXI01000020">
    <property type="protein sequence ID" value="TDP28668.1"/>
    <property type="molecule type" value="Genomic_DNA"/>
</dbReference>
<comment type="caution">
    <text evidence="4">The sequence shown here is derived from an EMBL/GenBank/DDBJ whole genome shotgun (WGS) entry which is preliminary data.</text>
</comment>
<evidence type="ECO:0000256" key="1">
    <source>
        <dbReference type="SAM" id="Coils"/>
    </source>
</evidence>
<dbReference type="InterPro" id="IPR038610">
    <property type="entry name" value="FliK-like_C_sf"/>
</dbReference>
<feature type="domain" description="Flagellar hook-length control protein-like C-terminal" evidence="3">
    <location>
        <begin position="503"/>
        <end position="583"/>
    </location>
</feature>
<keyword evidence="4" id="KW-0282">Flagellum</keyword>
<name>A0A4R6NYN8_9GAMM</name>
<keyword evidence="5" id="KW-1185">Reference proteome</keyword>
<accession>A0A4R6NYN8</accession>
<keyword evidence="4" id="KW-0969">Cilium</keyword>
<keyword evidence="1" id="KW-0175">Coiled coil</keyword>
<dbReference type="InterPro" id="IPR021136">
    <property type="entry name" value="Flagellar_hook_control-like_C"/>
</dbReference>
<protein>
    <submittedName>
        <fullName evidence="4">Flagellar hook-length control protein FliK</fullName>
    </submittedName>
</protein>
<feature type="region of interest" description="Disordered" evidence="2">
    <location>
        <begin position="577"/>
        <end position="615"/>
    </location>
</feature>
<dbReference type="Proteomes" id="UP000295531">
    <property type="component" value="Unassembled WGS sequence"/>
</dbReference>
<dbReference type="PANTHER" id="PTHR37533">
    <property type="entry name" value="FLAGELLAR HOOK-LENGTH CONTROL PROTEIN"/>
    <property type="match status" value="1"/>
</dbReference>
<sequence>MQQLLSLNGQSELFTKLADEVSLSSGQSAAKEGSTEFSRALLAGLDAVQKEIAATTTKAKGEQSEQRMQRIALDDEVVGEPVESPMLEMLEEMRALLQPGKTEADAESDAELESITVADGSTDIELMPGTNTENESDSDAAISKLSDIIAKLGTNKLTDEQRQNLAEELSNGLSESEKEALMALDTDALTAASDEQYALLQKLQSVSELAELAIQSTQQKQADTAIAPLDNEAQQWLRDQLQQLQQTAQSQNNQVSDEGESGNILQLLQQKVSAAKELDQQQKQQLQQWLTAAETKLAVAAEGQQQASQELKSLQWVQDLQKLLADGQRETTSRARVAEAAALSEQRQVTDRQANAERFAEALSRQEKSSDGQRRPILSATEIETTEQKVANAATDADGKTKPRDELSGLAELGSKVKPSATQQDGASVAQLLEGATKAAPVTASDTATSFSENLINQQTASVSTQSGTVKASELSSTLQSTMQAVQKPLDPQQSEASQKLQERINIMLSKNIQRADIRLDPPELGQLNVRINMNAEQATVQFQVQSAQARDAVEQALPRLREMLEQQGVALADTDVQEQQQQMAGDAEQQQGGGSRSEASVEQPGEHEILLNEGRPLAAGGVDFYV</sequence>
<dbReference type="InterPro" id="IPR052563">
    <property type="entry name" value="FliK"/>
</dbReference>
<dbReference type="CDD" id="cd17470">
    <property type="entry name" value="T3SS_Flik_C"/>
    <property type="match status" value="1"/>
</dbReference>
<dbReference type="Gene3D" id="3.30.750.140">
    <property type="match status" value="1"/>
</dbReference>
<evidence type="ECO:0000256" key="2">
    <source>
        <dbReference type="SAM" id="MobiDB-lite"/>
    </source>
</evidence>
<evidence type="ECO:0000313" key="4">
    <source>
        <dbReference type="EMBL" id="TDP28668.1"/>
    </source>
</evidence>
<dbReference type="PANTHER" id="PTHR37533:SF2">
    <property type="entry name" value="FLAGELLAR HOOK-LENGTH CONTROL PROTEIN"/>
    <property type="match status" value="1"/>
</dbReference>
<evidence type="ECO:0000313" key="5">
    <source>
        <dbReference type="Proteomes" id="UP000295531"/>
    </source>
</evidence>
<feature type="coiled-coil region" evidence="1">
    <location>
        <begin position="200"/>
        <end position="285"/>
    </location>
</feature>
<gene>
    <name evidence="4" type="ORF">DEU29_12016</name>
</gene>
<evidence type="ECO:0000259" key="3">
    <source>
        <dbReference type="Pfam" id="PF02120"/>
    </source>
</evidence>
<dbReference type="OrthoDB" id="1792985at2"/>
<keyword evidence="4" id="KW-0966">Cell projection</keyword>
<dbReference type="AlphaFoldDB" id="A0A4R6NYN8"/>